<reference evidence="9 10" key="1">
    <citation type="submission" date="2018-06" db="EMBL/GenBank/DDBJ databases">
        <authorList>
            <consortium name="Pathogen Informatics"/>
            <person name="Doyle S."/>
        </authorList>
    </citation>
    <scope>NUCLEOTIDE SEQUENCE [LARGE SCALE GENOMIC DNA]</scope>
    <source>
        <strain evidence="9 10">NCTC11801</strain>
    </source>
</reference>
<evidence type="ECO:0000256" key="4">
    <source>
        <dbReference type="ARBA" id="ARBA00022475"/>
    </source>
</evidence>
<evidence type="ECO:0000256" key="7">
    <source>
        <dbReference type="ARBA" id="ARBA00023136"/>
    </source>
</evidence>
<organism evidence="9 10">
    <name type="scientific">Providencia rettgeri</name>
    <dbReference type="NCBI Taxonomy" id="587"/>
    <lineage>
        <taxon>Bacteria</taxon>
        <taxon>Pseudomonadati</taxon>
        <taxon>Pseudomonadota</taxon>
        <taxon>Gammaproteobacteria</taxon>
        <taxon>Enterobacterales</taxon>
        <taxon>Morganellaceae</taxon>
        <taxon>Providencia</taxon>
    </lineage>
</organism>
<feature type="transmembrane region" description="Helical" evidence="8">
    <location>
        <begin position="85"/>
        <end position="102"/>
    </location>
</feature>
<feature type="transmembrane region" description="Helical" evidence="8">
    <location>
        <begin position="108"/>
        <end position="127"/>
    </location>
</feature>
<keyword evidence="7 8" id="KW-0472">Membrane</keyword>
<proteinExistence type="inferred from homology"/>
<evidence type="ECO:0000256" key="3">
    <source>
        <dbReference type="ARBA" id="ARBA00021903"/>
    </source>
</evidence>
<dbReference type="EMBL" id="UGTZ01000001">
    <property type="protein sequence ID" value="SUC31051.1"/>
    <property type="molecule type" value="Genomic_DNA"/>
</dbReference>
<dbReference type="Pfam" id="PF06146">
    <property type="entry name" value="PsiE"/>
    <property type="match status" value="1"/>
</dbReference>
<gene>
    <name evidence="9" type="primary">psiE_1</name>
    <name evidence="9" type="ORF">NCTC11801_01998</name>
</gene>
<dbReference type="PIRSF" id="PIRSF029598">
    <property type="entry name" value="PsiE"/>
    <property type="match status" value="1"/>
</dbReference>
<dbReference type="Proteomes" id="UP000254208">
    <property type="component" value="Unassembled WGS sequence"/>
</dbReference>
<evidence type="ECO:0000256" key="1">
    <source>
        <dbReference type="ARBA" id="ARBA00004429"/>
    </source>
</evidence>
<accession>A0A379FQV2</accession>
<protein>
    <recommendedName>
        <fullName evidence="3">Protein PsiE</fullName>
    </recommendedName>
</protein>
<dbReference type="AlphaFoldDB" id="A0A379FQV2"/>
<name>A0A379FQV2_PRORE</name>
<sequence length="136" mass="15526">MSGLSQSKLISRVLQWISSAALLLLAVILIIFLIKETIVLAALLFAVSNSTSIYSLIDGLIIYFLYFEFIALIIKYFQSDYHFPLQYFIYIAITAVIRLIVVEHNSPQLFIIYSVTILILVIALYFANSERLKPNE</sequence>
<dbReference type="RefSeq" id="WP_109913125.1">
    <property type="nucleotide sequence ID" value="NZ_ABEXOE020000029.1"/>
</dbReference>
<keyword evidence="5 8" id="KW-0812">Transmembrane</keyword>
<dbReference type="PANTHER" id="PTHR37819:SF1">
    <property type="entry name" value="PROTEIN PSIE"/>
    <property type="match status" value="1"/>
</dbReference>
<evidence type="ECO:0000256" key="6">
    <source>
        <dbReference type="ARBA" id="ARBA00022989"/>
    </source>
</evidence>
<evidence type="ECO:0000313" key="10">
    <source>
        <dbReference type="Proteomes" id="UP000254208"/>
    </source>
</evidence>
<dbReference type="GO" id="GO:0005886">
    <property type="term" value="C:plasma membrane"/>
    <property type="evidence" value="ECO:0007669"/>
    <property type="project" value="UniProtKB-SubCell"/>
</dbReference>
<evidence type="ECO:0000256" key="5">
    <source>
        <dbReference type="ARBA" id="ARBA00022692"/>
    </source>
</evidence>
<dbReference type="InterPro" id="IPR020948">
    <property type="entry name" value="P_starv_induced_PsiE-like"/>
</dbReference>
<evidence type="ECO:0000256" key="2">
    <source>
        <dbReference type="ARBA" id="ARBA00005632"/>
    </source>
</evidence>
<comment type="similarity">
    <text evidence="2">Belongs to the PsiE family.</text>
</comment>
<evidence type="ECO:0000313" key="9">
    <source>
        <dbReference type="EMBL" id="SUC31051.1"/>
    </source>
</evidence>
<dbReference type="NCBIfam" id="NF002765">
    <property type="entry name" value="PRK02833.1-3"/>
    <property type="match status" value="1"/>
</dbReference>
<dbReference type="GO" id="GO:0016036">
    <property type="term" value="P:cellular response to phosphate starvation"/>
    <property type="evidence" value="ECO:0007669"/>
    <property type="project" value="InterPro"/>
</dbReference>
<keyword evidence="4" id="KW-1003">Cell membrane</keyword>
<dbReference type="GeneID" id="93672926"/>
<keyword evidence="6 8" id="KW-1133">Transmembrane helix</keyword>
<dbReference type="PANTHER" id="PTHR37819">
    <property type="entry name" value="PROTEIN PSIE"/>
    <property type="match status" value="1"/>
</dbReference>
<comment type="subcellular location">
    <subcellularLocation>
        <location evidence="1">Cell inner membrane</location>
        <topology evidence="1">Multi-pass membrane protein</topology>
    </subcellularLocation>
</comment>
<feature type="transmembrane region" description="Helical" evidence="8">
    <location>
        <begin position="53"/>
        <end position="73"/>
    </location>
</feature>
<feature type="transmembrane region" description="Helical" evidence="8">
    <location>
        <begin position="21"/>
        <end position="47"/>
    </location>
</feature>
<dbReference type="InterPro" id="IPR009315">
    <property type="entry name" value="P_starv_induced_PsiE"/>
</dbReference>
<evidence type="ECO:0000256" key="8">
    <source>
        <dbReference type="SAM" id="Phobius"/>
    </source>
</evidence>